<dbReference type="PANTHER" id="PTHR38537:SF8">
    <property type="entry name" value="FILAMIN-A"/>
    <property type="match status" value="1"/>
</dbReference>
<accession>L8H1N2</accession>
<feature type="repeat" description="Filamin" evidence="3">
    <location>
        <begin position="441"/>
        <end position="479"/>
    </location>
</feature>
<dbReference type="InterPro" id="IPR044801">
    <property type="entry name" value="Filamin"/>
</dbReference>
<dbReference type="GeneID" id="14919945"/>
<evidence type="ECO:0000256" key="3">
    <source>
        <dbReference type="PROSITE-ProRule" id="PRU00087"/>
    </source>
</evidence>
<reference evidence="7 8" key="1">
    <citation type="journal article" date="2013" name="Genome Biol.">
        <title>Genome of Acanthamoeba castellanii highlights extensive lateral gene transfer and early evolution of tyrosine kinase signaling.</title>
        <authorList>
            <person name="Clarke M."/>
            <person name="Lohan A.J."/>
            <person name="Liu B."/>
            <person name="Lagkouvardos I."/>
            <person name="Roy S."/>
            <person name="Zafar N."/>
            <person name="Bertelli C."/>
            <person name="Schilde C."/>
            <person name="Kianianmomeni A."/>
            <person name="Burglin T.R."/>
            <person name="Frech C."/>
            <person name="Turcotte B."/>
            <person name="Kopec K.O."/>
            <person name="Synnott J.M."/>
            <person name="Choo C."/>
            <person name="Paponov I."/>
            <person name="Finkler A."/>
            <person name="Soon Heng Tan C."/>
            <person name="Hutchins A.P."/>
            <person name="Weinmeier T."/>
            <person name="Rattei T."/>
            <person name="Chu J.S."/>
            <person name="Gimenez G."/>
            <person name="Irimia M."/>
            <person name="Rigden D.J."/>
            <person name="Fitzpatrick D.A."/>
            <person name="Lorenzo-Morales J."/>
            <person name="Bateman A."/>
            <person name="Chiu C.H."/>
            <person name="Tang P."/>
            <person name="Hegemann P."/>
            <person name="Fromm H."/>
            <person name="Raoult D."/>
            <person name="Greub G."/>
            <person name="Miranda-Saavedra D."/>
            <person name="Chen N."/>
            <person name="Nash P."/>
            <person name="Ginger M.L."/>
            <person name="Horn M."/>
            <person name="Schaap P."/>
            <person name="Caler L."/>
            <person name="Loftus B."/>
        </authorList>
    </citation>
    <scope>NUCLEOTIDE SEQUENCE [LARGE SCALE GENOMIC DNA]</scope>
    <source>
        <strain evidence="7 8">Neff</strain>
    </source>
</reference>
<dbReference type="EMBL" id="KB007936">
    <property type="protein sequence ID" value="ELR19140.1"/>
    <property type="molecule type" value="Genomic_DNA"/>
</dbReference>
<dbReference type="InterPro" id="IPR014756">
    <property type="entry name" value="Ig_E-set"/>
</dbReference>
<feature type="domain" description="Legume lectin" evidence="6">
    <location>
        <begin position="34"/>
        <end position="270"/>
    </location>
</feature>
<feature type="repeat" description="Filamin" evidence="3">
    <location>
        <begin position="482"/>
        <end position="587"/>
    </location>
</feature>
<name>L8H1N2_ACACF</name>
<feature type="chain" id="PRO_5003990059" evidence="5">
    <location>
        <begin position="24"/>
        <end position="846"/>
    </location>
</feature>
<evidence type="ECO:0000256" key="1">
    <source>
        <dbReference type="ARBA" id="ARBA00022734"/>
    </source>
</evidence>
<dbReference type="Gene3D" id="2.60.40.10">
    <property type="entry name" value="Immunoglobulins"/>
    <property type="match status" value="5"/>
</dbReference>
<feature type="repeat" description="Filamin" evidence="3">
    <location>
        <begin position="270"/>
        <end position="376"/>
    </location>
</feature>
<keyword evidence="4" id="KW-0812">Transmembrane</keyword>
<keyword evidence="8" id="KW-1185">Reference proteome</keyword>
<keyword evidence="4" id="KW-0472">Membrane</keyword>
<gene>
    <name evidence="7" type="ORF">ACA1_336130</name>
</gene>
<dbReference type="InterPro" id="IPR056573">
    <property type="entry name" value="Lectin_L-type_dom"/>
</dbReference>
<keyword evidence="1" id="KW-0430">Lectin</keyword>
<dbReference type="SMART" id="SM00557">
    <property type="entry name" value="IG_FLMN"/>
    <property type="match status" value="4"/>
</dbReference>
<dbReference type="InterPro" id="IPR001220">
    <property type="entry name" value="Legume_lectin_dom"/>
</dbReference>
<dbReference type="CDD" id="cd01951">
    <property type="entry name" value="lectin_L-type"/>
    <property type="match status" value="1"/>
</dbReference>
<evidence type="ECO:0000256" key="4">
    <source>
        <dbReference type="SAM" id="Phobius"/>
    </source>
</evidence>
<dbReference type="OrthoDB" id="28064at2759"/>
<feature type="repeat" description="Filamin" evidence="3">
    <location>
        <begin position="590"/>
        <end position="695"/>
    </location>
</feature>
<evidence type="ECO:0000256" key="5">
    <source>
        <dbReference type="SAM" id="SignalP"/>
    </source>
</evidence>
<proteinExistence type="predicted"/>
<keyword evidence="4" id="KW-1133">Transmembrane helix</keyword>
<dbReference type="GO" id="GO:0030246">
    <property type="term" value="F:carbohydrate binding"/>
    <property type="evidence" value="ECO:0007669"/>
    <property type="project" value="UniProtKB-KW"/>
</dbReference>
<dbReference type="VEuPathDB" id="AmoebaDB:ACA1_336130"/>
<evidence type="ECO:0000313" key="7">
    <source>
        <dbReference type="EMBL" id="ELR19140.1"/>
    </source>
</evidence>
<dbReference type="InterPro" id="IPR013320">
    <property type="entry name" value="ConA-like_dom_sf"/>
</dbReference>
<evidence type="ECO:0000259" key="6">
    <source>
        <dbReference type="Pfam" id="PF00139"/>
    </source>
</evidence>
<dbReference type="SUPFAM" id="SSF49899">
    <property type="entry name" value="Concanavalin A-like lectins/glucanases"/>
    <property type="match status" value="1"/>
</dbReference>
<evidence type="ECO:0000256" key="2">
    <source>
        <dbReference type="ARBA" id="ARBA00022737"/>
    </source>
</evidence>
<keyword evidence="2" id="KW-0677">Repeat</keyword>
<dbReference type="GO" id="GO:0051015">
    <property type="term" value="F:actin filament binding"/>
    <property type="evidence" value="ECO:0007669"/>
    <property type="project" value="InterPro"/>
</dbReference>
<dbReference type="Pfam" id="PF00630">
    <property type="entry name" value="Filamin"/>
    <property type="match status" value="4"/>
</dbReference>
<dbReference type="PANTHER" id="PTHR38537">
    <property type="entry name" value="JITTERBUG, ISOFORM N"/>
    <property type="match status" value="1"/>
</dbReference>
<dbReference type="InterPro" id="IPR019825">
    <property type="entry name" value="Lectin_legB_Mn/Ca_BS"/>
</dbReference>
<sequence length="846" mass="88770">MRQIITISLVFLAVLALVHVAAGQGIPSTAVRNFTYTGFVARDELDFGVEFNPVFGPENLKLMFYDPLGGDERIEVGAVWYKRRAHLESFNVTFTVRMSNLSHTGVGNPDGFALVVQNHRANAFGAGAGGIGYGATPDYEDLGVRRSVAVEFDTYLDENLGDPNSNHISVHHTTPERVHNSAHEETALTPPGAVTNIPGIAGFTHKYNVQYIEKQLSVYIDDSASPAYQTTIDIPSIISLNSSGAFVGLTAACMSTCEDVEVLDWSFNYVAILDATKSFVTNVKNNSVAGRTSSFTVQGVDTNGYYYQTGGDASKWTVEFTRVSGSGSVVSPSVNVVDKNDGTYTISYAPTSAGVYDVTVYYNANALAGMPFRITVDPGAVDATKSDILGNINGGVAGQPLNITILGKDAFNNVNPNNNPPATFTASFNNGGASASSSFIGNGTYLIQYTLTTARTYTMTVTYNGTAQQVKGSPFNAVTITPALPEPSASVASGTGIVGGTAGTTLTAVVLVRDRFQNNITSNLPAGYQLTGFWDKPAAGNNVTFTVQPDGTLAGSYAISTAGTYRLTIVMAPTGLPISGSPFPVTISAETITSAAQSVATGAGLTTASAGNNASFTVQARDQFGNNMASSDASIAVSFSDDSGVPLQIAHTAVQNSADRSQWIVSYVPTNALSTRISVSLNGAPIKASPFIVNVHPGTLDPKNCFAEGLGLATPKTKVPLSFVVITADHFNNRLKSGGATIDVTLKEMKSGATVTGSVQDLNNGAYNVGFTLTRSGTYNITINANGVPIGKDTKYSMVVPNEGLGALGWALIVLAILALIAVVGGGAFWYLKYYKARSDYDEIGA</sequence>
<dbReference type="InterPro" id="IPR013783">
    <property type="entry name" value="Ig-like_fold"/>
</dbReference>
<dbReference type="InterPro" id="IPR017868">
    <property type="entry name" value="Filamin/ABP280_repeat-like"/>
</dbReference>
<feature type="transmembrane region" description="Helical" evidence="4">
    <location>
        <begin position="807"/>
        <end position="832"/>
    </location>
</feature>
<dbReference type="Pfam" id="PF00139">
    <property type="entry name" value="Lectin_legB"/>
    <property type="match status" value="1"/>
</dbReference>
<protein>
    <submittedName>
        <fullName evidence="7">Filamin repeat domain containing protein</fullName>
    </submittedName>
</protein>
<feature type="signal peptide" evidence="5">
    <location>
        <begin position="1"/>
        <end position="23"/>
    </location>
</feature>
<organism evidence="7 8">
    <name type="scientific">Acanthamoeba castellanii (strain ATCC 30010 / Neff)</name>
    <dbReference type="NCBI Taxonomy" id="1257118"/>
    <lineage>
        <taxon>Eukaryota</taxon>
        <taxon>Amoebozoa</taxon>
        <taxon>Discosea</taxon>
        <taxon>Longamoebia</taxon>
        <taxon>Centramoebida</taxon>
        <taxon>Acanthamoebidae</taxon>
        <taxon>Acanthamoeba</taxon>
    </lineage>
</organism>
<dbReference type="RefSeq" id="XP_004341211.1">
    <property type="nucleotide sequence ID" value="XM_004341163.1"/>
</dbReference>
<dbReference type="Gene3D" id="2.60.120.200">
    <property type="match status" value="1"/>
</dbReference>
<dbReference type="KEGG" id="acan:ACA1_336130"/>
<dbReference type="AlphaFoldDB" id="L8H1N2"/>
<dbReference type="Proteomes" id="UP000011083">
    <property type="component" value="Unassembled WGS sequence"/>
</dbReference>
<keyword evidence="5" id="KW-0732">Signal</keyword>
<dbReference type="InterPro" id="IPR001298">
    <property type="entry name" value="Filamin/ABP280_rpt"/>
</dbReference>
<dbReference type="SUPFAM" id="SSF81296">
    <property type="entry name" value="E set domains"/>
    <property type="match status" value="5"/>
</dbReference>
<evidence type="ECO:0000313" key="8">
    <source>
        <dbReference type="Proteomes" id="UP000011083"/>
    </source>
</evidence>
<dbReference type="PROSITE" id="PS50194">
    <property type="entry name" value="FILAMIN_REPEAT"/>
    <property type="match status" value="5"/>
</dbReference>
<feature type="repeat" description="Filamin" evidence="3">
    <location>
        <begin position="697"/>
        <end position="799"/>
    </location>
</feature>
<dbReference type="PROSITE" id="PS00307">
    <property type="entry name" value="LECTIN_LEGUME_BETA"/>
    <property type="match status" value="1"/>
</dbReference>
<dbReference type="GO" id="GO:0030036">
    <property type="term" value="P:actin cytoskeleton organization"/>
    <property type="evidence" value="ECO:0007669"/>
    <property type="project" value="InterPro"/>
</dbReference>